<organism evidence="2 3">
    <name type="scientific">Paenibacillus gansuensis</name>
    <dbReference type="NCBI Taxonomy" id="306542"/>
    <lineage>
        <taxon>Bacteria</taxon>
        <taxon>Bacillati</taxon>
        <taxon>Bacillota</taxon>
        <taxon>Bacilli</taxon>
        <taxon>Bacillales</taxon>
        <taxon>Paenibacillaceae</taxon>
        <taxon>Paenibacillus</taxon>
    </lineage>
</organism>
<gene>
    <name evidence="2" type="ORF">ACFSUF_23970</name>
</gene>
<dbReference type="RefSeq" id="WP_377607372.1">
    <property type="nucleotide sequence ID" value="NZ_JBHUME010000019.1"/>
</dbReference>
<dbReference type="SUPFAM" id="SSF69318">
    <property type="entry name" value="Integrin alpha N-terminal domain"/>
    <property type="match status" value="1"/>
</dbReference>
<protein>
    <recommendedName>
        <fullName evidence="4">VCBS repeat-containing protein</fullName>
    </recommendedName>
</protein>
<comment type="caution">
    <text evidence="2">The sequence shown here is derived from an EMBL/GenBank/DDBJ whole genome shotgun (WGS) entry which is preliminary data.</text>
</comment>
<evidence type="ECO:0008006" key="4">
    <source>
        <dbReference type="Google" id="ProtNLM"/>
    </source>
</evidence>
<keyword evidence="3" id="KW-1185">Reference proteome</keyword>
<evidence type="ECO:0000313" key="3">
    <source>
        <dbReference type="Proteomes" id="UP001597541"/>
    </source>
</evidence>
<proteinExistence type="predicted"/>
<accession>A0ABW5PJ64</accession>
<evidence type="ECO:0000313" key="2">
    <source>
        <dbReference type="EMBL" id="MFD2615467.1"/>
    </source>
</evidence>
<dbReference type="Proteomes" id="UP001597541">
    <property type="component" value="Unassembled WGS sequence"/>
</dbReference>
<keyword evidence="1" id="KW-0732">Signal</keyword>
<feature type="chain" id="PRO_5045379998" description="VCBS repeat-containing protein" evidence="1">
    <location>
        <begin position="22"/>
        <end position="457"/>
    </location>
</feature>
<reference evidence="3" key="1">
    <citation type="journal article" date="2019" name="Int. J. Syst. Evol. Microbiol.">
        <title>The Global Catalogue of Microorganisms (GCM) 10K type strain sequencing project: providing services to taxonomists for standard genome sequencing and annotation.</title>
        <authorList>
            <consortium name="The Broad Institute Genomics Platform"/>
            <consortium name="The Broad Institute Genome Sequencing Center for Infectious Disease"/>
            <person name="Wu L."/>
            <person name="Ma J."/>
        </authorList>
    </citation>
    <scope>NUCLEOTIDE SEQUENCE [LARGE SCALE GENOMIC DNA]</scope>
    <source>
        <strain evidence="3">KCTC 3950</strain>
    </source>
</reference>
<name>A0ABW5PJ64_9BACL</name>
<feature type="signal peptide" evidence="1">
    <location>
        <begin position="1"/>
        <end position="21"/>
    </location>
</feature>
<evidence type="ECO:0000256" key="1">
    <source>
        <dbReference type="SAM" id="SignalP"/>
    </source>
</evidence>
<dbReference type="EMBL" id="JBHUME010000019">
    <property type="protein sequence ID" value="MFD2615467.1"/>
    <property type="molecule type" value="Genomic_DNA"/>
</dbReference>
<dbReference type="InterPro" id="IPR028994">
    <property type="entry name" value="Integrin_alpha_N"/>
</dbReference>
<sequence length="457" mass="50768">MKWKRILLAACAVLAMIPASGCSVITSPIELLRTPALSAHQEEVRQAVSFLLPEGAKLTFPLNAGNTGAIRKADMDGDGETEAVAFYKIPKNQFELGVLILKQGSSGWQELYRITEPGNEIAYADFQDVTGDGAPDLVVGWQGSQDWNKEMAVYHWTGGKIQRSGGMFYNEAAVGNLDGDPQAELVLINFDREGLSSEASLYEYKKTGLLQTDRLKLDGGINGYDQVLLGKARAGRNGVFLDIGVGAHSAYTTLLTVENGRLQDVFNVMGDPSGKTYKANPVYSQDINGDGIIEIGMLKEAPGHEATPYSDMPWIHEWHQWDGAQGLQKVYENYMDYQYGFRFDPPLSWQGQYTLDEVRDEQGGSKVTFLYMGRTPEERAELVTLYAVPEERWLKQKVTWDEEGRTVVELGPGQDGVEIAALLPEGEPKLSGEELEQYHAVLLTNNEIVQRYRLLRD</sequence>